<evidence type="ECO:0000313" key="1">
    <source>
        <dbReference type="EMBL" id="ROT36167.1"/>
    </source>
</evidence>
<protein>
    <submittedName>
        <fullName evidence="1">Uncharacterized protein</fullName>
    </submittedName>
</protein>
<name>A0A3N2PNR8_SODAK</name>
<dbReference type="Proteomes" id="UP000272025">
    <property type="component" value="Unassembled WGS sequence"/>
</dbReference>
<dbReference type="RefSeq" id="XP_028463973.1">
    <property type="nucleotide sequence ID" value="XM_028615512.1"/>
</dbReference>
<dbReference type="EMBL" id="ML119060">
    <property type="protein sequence ID" value="ROT36167.1"/>
    <property type="molecule type" value="Genomic_DNA"/>
</dbReference>
<sequence>MHHLHVHPVCVCQEGPSWGAFPSASGIGTWERDASFRIPCSVPRTHRGPSYLFWSVFPKRRLFFSFRLCKILHKYRLVHGKLEVFFPHVLFLPLAGFASHPLVIETGLSTLLSLQTVLTCSYSILRRAYLVWCREGGTETVNLRTVLSWCLEKEGETAMQ</sequence>
<gene>
    <name evidence="1" type="ORF">SODALDRAFT_59022</name>
</gene>
<reference evidence="1 2" key="1">
    <citation type="journal article" date="2018" name="Mol. Ecol.">
        <title>The obligate alkalophilic soda-lake fungus Sodiomyces alkalinus has shifted to a protein diet.</title>
        <authorList>
            <person name="Grum-Grzhimaylo A.A."/>
            <person name="Falkoski D.L."/>
            <person name="van den Heuvel J."/>
            <person name="Valero-Jimenez C.A."/>
            <person name="Min B."/>
            <person name="Choi I.G."/>
            <person name="Lipzen A."/>
            <person name="Daum C.G."/>
            <person name="Aanen D.K."/>
            <person name="Tsang A."/>
            <person name="Henrissat B."/>
            <person name="Bilanenko E.N."/>
            <person name="de Vries R.P."/>
            <person name="van Kan J.A.L."/>
            <person name="Grigoriev I.V."/>
            <person name="Debets A.J.M."/>
        </authorList>
    </citation>
    <scope>NUCLEOTIDE SEQUENCE [LARGE SCALE GENOMIC DNA]</scope>
    <source>
        <strain evidence="1 2">F11</strain>
    </source>
</reference>
<keyword evidence="2" id="KW-1185">Reference proteome</keyword>
<proteinExistence type="predicted"/>
<evidence type="ECO:0000313" key="2">
    <source>
        <dbReference type="Proteomes" id="UP000272025"/>
    </source>
</evidence>
<dbReference type="AlphaFoldDB" id="A0A3N2PNR8"/>
<organism evidence="1 2">
    <name type="scientific">Sodiomyces alkalinus (strain CBS 110278 / VKM F-3762 / F11)</name>
    <name type="common">Alkaliphilic filamentous fungus</name>
    <dbReference type="NCBI Taxonomy" id="1314773"/>
    <lineage>
        <taxon>Eukaryota</taxon>
        <taxon>Fungi</taxon>
        <taxon>Dikarya</taxon>
        <taxon>Ascomycota</taxon>
        <taxon>Pezizomycotina</taxon>
        <taxon>Sordariomycetes</taxon>
        <taxon>Hypocreomycetidae</taxon>
        <taxon>Glomerellales</taxon>
        <taxon>Plectosphaerellaceae</taxon>
        <taxon>Sodiomyces</taxon>
    </lineage>
</organism>
<dbReference type="GeneID" id="39583989"/>
<accession>A0A3N2PNR8</accession>